<dbReference type="SUPFAM" id="SSF46626">
    <property type="entry name" value="Cytochrome c"/>
    <property type="match status" value="1"/>
</dbReference>
<dbReference type="Gene3D" id="2.60.120.1060">
    <property type="entry name" value="NPCBM/NEW2 domain"/>
    <property type="match status" value="1"/>
</dbReference>
<feature type="domain" description="Cytochrome c" evidence="7">
    <location>
        <begin position="606"/>
        <end position="710"/>
    </location>
</feature>
<evidence type="ECO:0000256" key="4">
    <source>
        <dbReference type="PROSITE-ProRule" id="PRU00433"/>
    </source>
</evidence>
<dbReference type="Proteomes" id="UP000624703">
    <property type="component" value="Unassembled WGS sequence"/>
</dbReference>
<dbReference type="Pfam" id="PF21027">
    <property type="entry name" value="Sde0182_C"/>
    <property type="match status" value="1"/>
</dbReference>
<dbReference type="Gene3D" id="2.60.120.260">
    <property type="entry name" value="Galactose-binding domain-like"/>
    <property type="match status" value="2"/>
</dbReference>
<keyword evidence="1 4" id="KW-0349">Heme</keyword>
<dbReference type="InterPro" id="IPR000421">
    <property type="entry name" value="FA58C"/>
</dbReference>
<dbReference type="PROSITE" id="PS50022">
    <property type="entry name" value="FA58C_3"/>
    <property type="match status" value="1"/>
</dbReference>
<protein>
    <submittedName>
        <fullName evidence="8">NPCBM/NEW2 domain-containing protein</fullName>
    </submittedName>
</protein>
<comment type="caution">
    <text evidence="8">The sequence shown here is derived from an EMBL/GenBank/DDBJ whole genome shotgun (WGS) entry which is preliminary data.</text>
</comment>
<dbReference type="Gene3D" id="2.60.40.10">
    <property type="entry name" value="Immunoglobulins"/>
    <property type="match status" value="1"/>
</dbReference>
<feature type="signal peptide" evidence="5">
    <location>
        <begin position="1"/>
        <end position="23"/>
    </location>
</feature>
<accession>A0A8J7SLD0</accession>
<evidence type="ECO:0000313" key="9">
    <source>
        <dbReference type="Proteomes" id="UP000624703"/>
    </source>
</evidence>
<dbReference type="GO" id="GO:0009055">
    <property type="term" value="F:electron transfer activity"/>
    <property type="evidence" value="ECO:0007669"/>
    <property type="project" value="InterPro"/>
</dbReference>
<evidence type="ECO:0000259" key="6">
    <source>
        <dbReference type="PROSITE" id="PS50022"/>
    </source>
</evidence>
<keyword evidence="2 4" id="KW-0479">Metal-binding</keyword>
<reference evidence="8" key="1">
    <citation type="submission" date="2021-01" db="EMBL/GenBank/DDBJ databases">
        <title>Modified the classification status of verrucomicrobia.</title>
        <authorList>
            <person name="Feng X."/>
        </authorList>
    </citation>
    <scope>NUCLEOTIDE SEQUENCE</scope>
    <source>
        <strain evidence="8">_KCTC 22039</strain>
    </source>
</reference>
<sequence>MKISRGAWRQILPVLLTMSAAQAKDLVVDNEEKNYTKQISLGTGGDYGSLELKGEASVTIDNSLYISEGGQLSLNQASLSLIALEATGGNVQLENGSVLRLYPSSYEEYAGVDVAFGKEATCKTTRNSNLAPNMLDGEISSRWRSRAIEDPFPAHAMIDLGDEYAVNRWRVAHRGANESNQTSNNTKAFRLQYSTQETPDRDTDEHWINLDVVTDNSENWTDRRFEPTLARFLRLAVDEPSQAWDPETDELYIQLLEVYGGYPSGNPEWYSLADRMHFTGSFSMDESSRIEIIYPDGSQLPATVTPYFSAEIAETANVYIGYESDEELTKMEFAYRRWIVPGAYTDLYDPQGDLSYEINDESSFSNELWTLNGNNSVSYLGGSHEVGSIVNIGGGAGDDNNQLVLDGAELDVLEDEVSVGDGAGSNSLNLINGSTLDSGHYLWIGKEAAGNVANIDNSTLKAAKVLVGDGNSLNLTNGGRLDLDAYADRMDSQLGNEWANHSAYLDVRGEINIDSSSAIYLRYPSEDALPLAVNLLHYESSSQAYEQLQLADVYAYDVVTGTKVLLKYNKGFWVQPGILPDNFELPFKETGKTEVSYMAEDAFSPERVEEGRKIYVEMCATCHVESGKDMPMFGADFGAARVVSSTKKFAGALGDPEAGEKVYEFLRYNHPGPFQDFADAFLQPGPLALKPGILNPVLNENDDFYAGWTGYLYPTIEDVHFNLNKYDRTQMLSSKKRFSWMEWMPHSVPPAISDDAVKAHIAENGTSPASLWGAVELNRWFWRNRYGYEYVNKNVAADGWSYDGIVMAQYAQGSWLAMQSYEHHLPDWVDGKWDKPGSWHFELDSAVNREIHQHGVRIGHTDVENNSRRKAWFNRMKHGWWDFCSGIAPTRDPALGPKYGPWGCWLMTYSKPMSMFHGMTIRYFTYHKSMADFESKGTKNRDGRDNQVYERNGGYGQAGYNETGFRQHAAFILHATYLDWKYFLGKDTDGVSNIDCLACGGESSNCSVCGGDGILPDGIYHTVCSTCSGEGCDSCNYKGYFSGEGDAPASYSELHGLWADYGSAREERYMRAFVQRYNRMPKWGGELDSPVVLCSGTEHVAVGEEYTLFISRMQGLDGDISISANNLPDGAVLVVEPDGFGINDYYVKWTPQSSDIGNHTFKIKASSSEYSSNDTQSISLQVSQLGPEPIMDPITETVTLRLGQYLTLPFTINRNYRKEMEFEMIGSAGMAFQNHRKRGGIYYIKPDASDLGVHKLTFIARDEHGRENQQTMVLEVLPNSAPSMSLVEMGEGPGHYKNIFRGRAGEEIRMHIAVSDPEGNKVRISTSHGYPGTIEEREDGTYDFVIPVTDDLAEHLPGPNVFTIAAQDDWGAESHLVTLVYFEPRDSNLNHHPWAVTPSVQYVYEGEKVYLDGSASDDPDGDEITYQWSKWYIGNSAADISLKQKGKAVANFVAPAASEPRIQKFHLQVTDSHGASDYNVARVVILPGERPTDEESQLVNYSANAAEQSSSYKMITGVAGMIYEAEDAMLDGIPYATYDHSNAVVAEVSKNTSGSLIWHVTAAEQGNYVVRVNTLAANLSNSPSGTVQLLVNGEFVDSYDISLQQGPYTAVGTKNYGHSIGTIYTIDAQQGIEHILVAPLTGGVNKVELLIENTGGSAWGVDNMMVYCSPNCEEETVVVENSEIGCAPALACIPDGAIYLSDLEWDTKSGNIWLDTLDGAPLAYGSHTYEKGLGIKADTSVSYQLAGEYASFNADTFVPAEGNRTIYYEIRADGELVFSSAQAPLAMPSHCSLDVSGVNTLSFEFYRTDGNTNNAYAVLGDAYFLKQGQYAEWIASQGGCADAPAAWRFDYNQPNLTFQRFAFGDVSARMKNKGPGTVEYQYDFRPGVEYKTEISSDLSNWVTWELAEDEAFEEEDAYDGYKTRKLLMSCGEEDNKKLFIRVSAEQ</sequence>
<keyword evidence="5" id="KW-0732">Signal</keyword>
<dbReference type="InterPro" id="IPR009056">
    <property type="entry name" value="Cyt_c-like_dom"/>
</dbReference>
<gene>
    <name evidence="8" type="ORF">JIN82_09175</name>
</gene>
<dbReference type="InterPro" id="IPR008979">
    <property type="entry name" value="Galactose-bd-like_sf"/>
</dbReference>
<dbReference type="GO" id="GO:0020037">
    <property type="term" value="F:heme binding"/>
    <property type="evidence" value="ECO:0007669"/>
    <property type="project" value="InterPro"/>
</dbReference>
<dbReference type="InterPro" id="IPR038637">
    <property type="entry name" value="NPCBM_sf"/>
</dbReference>
<name>A0A8J7SLD0_9BACT</name>
<keyword evidence="9" id="KW-1185">Reference proteome</keyword>
<dbReference type="InterPro" id="IPR036909">
    <property type="entry name" value="Cyt_c-like_dom_sf"/>
</dbReference>
<evidence type="ECO:0000313" key="8">
    <source>
        <dbReference type="EMBL" id="MBK1791320.1"/>
    </source>
</evidence>
<evidence type="ECO:0000256" key="1">
    <source>
        <dbReference type="ARBA" id="ARBA00022617"/>
    </source>
</evidence>
<organism evidence="8 9">
    <name type="scientific">Persicirhabdus sediminis</name>
    <dbReference type="NCBI Taxonomy" id="454144"/>
    <lineage>
        <taxon>Bacteria</taxon>
        <taxon>Pseudomonadati</taxon>
        <taxon>Verrucomicrobiota</taxon>
        <taxon>Verrucomicrobiia</taxon>
        <taxon>Verrucomicrobiales</taxon>
        <taxon>Verrucomicrobiaceae</taxon>
        <taxon>Persicirhabdus</taxon>
    </lineage>
</organism>
<dbReference type="Pfam" id="PF22633">
    <property type="entry name" value="F5_F8_type_C_2"/>
    <property type="match status" value="1"/>
</dbReference>
<dbReference type="RefSeq" id="WP_200311329.1">
    <property type="nucleotide sequence ID" value="NZ_JAENIM010000039.1"/>
</dbReference>
<dbReference type="SMART" id="SM00776">
    <property type="entry name" value="NPCBM"/>
    <property type="match status" value="1"/>
</dbReference>
<evidence type="ECO:0000256" key="2">
    <source>
        <dbReference type="ARBA" id="ARBA00022723"/>
    </source>
</evidence>
<dbReference type="PROSITE" id="PS51007">
    <property type="entry name" value="CYTC"/>
    <property type="match status" value="1"/>
</dbReference>
<dbReference type="EMBL" id="JAENIM010000039">
    <property type="protein sequence ID" value="MBK1791320.1"/>
    <property type="molecule type" value="Genomic_DNA"/>
</dbReference>
<proteinExistence type="predicted"/>
<dbReference type="Pfam" id="PF08305">
    <property type="entry name" value="NPCBM"/>
    <property type="match status" value="1"/>
</dbReference>
<evidence type="ECO:0000256" key="5">
    <source>
        <dbReference type="SAM" id="SignalP"/>
    </source>
</evidence>
<evidence type="ECO:0000256" key="3">
    <source>
        <dbReference type="ARBA" id="ARBA00023004"/>
    </source>
</evidence>
<feature type="chain" id="PRO_5035227030" evidence="5">
    <location>
        <begin position="24"/>
        <end position="1946"/>
    </location>
</feature>
<dbReference type="InterPro" id="IPR013222">
    <property type="entry name" value="Glyco_hyd_98_carb-bd"/>
</dbReference>
<dbReference type="SUPFAM" id="SSF49785">
    <property type="entry name" value="Galactose-binding domain-like"/>
    <property type="match status" value="2"/>
</dbReference>
<dbReference type="InterPro" id="IPR048527">
    <property type="entry name" value="Sde182_C"/>
</dbReference>
<keyword evidence="3 4" id="KW-0408">Iron</keyword>
<evidence type="ECO:0000259" key="7">
    <source>
        <dbReference type="PROSITE" id="PS51007"/>
    </source>
</evidence>
<feature type="domain" description="F5/8 type C" evidence="6">
    <location>
        <begin position="86"/>
        <end position="261"/>
    </location>
</feature>
<dbReference type="InterPro" id="IPR013783">
    <property type="entry name" value="Ig-like_fold"/>
</dbReference>
<dbReference type="GO" id="GO:0046872">
    <property type="term" value="F:metal ion binding"/>
    <property type="evidence" value="ECO:0007669"/>
    <property type="project" value="UniProtKB-KW"/>
</dbReference>